<protein>
    <submittedName>
        <fullName evidence="1">Uncharacterized protein</fullName>
    </submittedName>
</protein>
<evidence type="ECO:0000313" key="2">
    <source>
        <dbReference type="Proteomes" id="UP001153714"/>
    </source>
</evidence>
<dbReference type="Proteomes" id="UP001153714">
    <property type="component" value="Chromosome 16"/>
</dbReference>
<keyword evidence="2" id="KW-1185">Reference proteome</keyword>
<proteinExistence type="predicted"/>
<name>A0A9N9QZY4_9NEOP</name>
<reference evidence="1" key="1">
    <citation type="submission" date="2021-12" db="EMBL/GenBank/DDBJ databases">
        <authorList>
            <person name="King R."/>
        </authorList>
    </citation>
    <scope>NUCLEOTIDE SEQUENCE</scope>
</reference>
<accession>A0A9N9QZY4</accession>
<organism evidence="1 2">
    <name type="scientific">Diatraea saccharalis</name>
    <name type="common">sugarcane borer</name>
    <dbReference type="NCBI Taxonomy" id="40085"/>
    <lineage>
        <taxon>Eukaryota</taxon>
        <taxon>Metazoa</taxon>
        <taxon>Ecdysozoa</taxon>
        <taxon>Arthropoda</taxon>
        <taxon>Hexapoda</taxon>
        <taxon>Insecta</taxon>
        <taxon>Pterygota</taxon>
        <taxon>Neoptera</taxon>
        <taxon>Endopterygota</taxon>
        <taxon>Lepidoptera</taxon>
        <taxon>Glossata</taxon>
        <taxon>Ditrysia</taxon>
        <taxon>Pyraloidea</taxon>
        <taxon>Crambidae</taxon>
        <taxon>Crambinae</taxon>
        <taxon>Diatraea</taxon>
    </lineage>
</organism>
<gene>
    <name evidence="1" type="ORF">DIATSA_LOCUS4566</name>
</gene>
<dbReference type="EMBL" id="OU893347">
    <property type="protein sequence ID" value="CAG9786625.1"/>
    <property type="molecule type" value="Genomic_DNA"/>
</dbReference>
<sequence>MAVRAEVFSNGDHISDDTQWVGHYHQVNRRSYKGCGKPLDAGSTGPIVVEIYGGSLCSAVGVLLMIKFTNIGDFHFFLLKIGIGLLRQMLCDIKKKYTSFILYILVY</sequence>
<evidence type="ECO:0000313" key="1">
    <source>
        <dbReference type="EMBL" id="CAG9786625.1"/>
    </source>
</evidence>
<dbReference type="AlphaFoldDB" id="A0A9N9QZY4"/>
<reference evidence="1" key="2">
    <citation type="submission" date="2022-10" db="EMBL/GenBank/DDBJ databases">
        <authorList>
            <consortium name="ENA_rothamsted_submissions"/>
            <consortium name="culmorum"/>
            <person name="King R."/>
        </authorList>
    </citation>
    <scope>NUCLEOTIDE SEQUENCE</scope>
</reference>
<dbReference type="OrthoDB" id="10559713at2759"/>